<accession>A0ABS5J829</accession>
<keyword evidence="3" id="KW-1185">Reference proteome</keyword>
<evidence type="ECO:0008006" key="4">
    <source>
        <dbReference type="Google" id="ProtNLM"/>
    </source>
</evidence>
<protein>
    <recommendedName>
        <fullName evidence="4">Mutator family transposase</fullName>
    </recommendedName>
</protein>
<dbReference type="EMBL" id="JAGTXB010000021">
    <property type="protein sequence ID" value="MBS0031251.1"/>
    <property type="molecule type" value="Genomic_DNA"/>
</dbReference>
<organism evidence="2 3">
    <name type="scientific">Chitinophaga hostae</name>
    <dbReference type="NCBI Taxonomy" id="2831022"/>
    <lineage>
        <taxon>Bacteria</taxon>
        <taxon>Pseudomonadati</taxon>
        <taxon>Bacteroidota</taxon>
        <taxon>Chitinophagia</taxon>
        <taxon>Chitinophagales</taxon>
        <taxon>Chitinophagaceae</taxon>
        <taxon>Chitinophaga</taxon>
    </lineage>
</organism>
<comment type="caution">
    <text evidence="2">The sequence shown here is derived from an EMBL/GenBank/DDBJ whole genome shotgun (WGS) entry which is preliminary data.</text>
</comment>
<feature type="region of interest" description="Disordered" evidence="1">
    <location>
        <begin position="53"/>
        <end position="89"/>
    </location>
</feature>
<dbReference type="Proteomes" id="UP000676386">
    <property type="component" value="Unassembled WGS sequence"/>
</dbReference>
<evidence type="ECO:0000313" key="2">
    <source>
        <dbReference type="EMBL" id="MBS0031251.1"/>
    </source>
</evidence>
<reference evidence="2 3" key="1">
    <citation type="submission" date="2021-04" db="EMBL/GenBank/DDBJ databases">
        <title>Chitinophaga sp. nov., isolated from the rhizosphere soil.</title>
        <authorList>
            <person name="He S."/>
        </authorList>
    </citation>
    <scope>NUCLEOTIDE SEQUENCE [LARGE SCALE GENOMIC DNA]</scope>
    <source>
        <strain evidence="2 3">2R12</strain>
    </source>
</reference>
<evidence type="ECO:0000256" key="1">
    <source>
        <dbReference type="SAM" id="MobiDB-lite"/>
    </source>
</evidence>
<name>A0ABS5J829_9BACT</name>
<gene>
    <name evidence="2" type="ORF">KE626_28235</name>
</gene>
<proteinExistence type="predicted"/>
<sequence length="89" mass="9824">MEKQNFDLEAFRKQAASHLKNGDTLLGKNGVLTPLLKEFLKGAPDGELEAHIEDEGEANRKNGKGRKQVKNAIGSVDINPPQDCKKLRN</sequence>
<evidence type="ECO:0000313" key="3">
    <source>
        <dbReference type="Proteomes" id="UP000676386"/>
    </source>
</evidence>